<dbReference type="Proteomes" id="UP000823893">
    <property type="component" value="Unassembled WGS sequence"/>
</dbReference>
<sequence>MKAIMLVENQSVGECKAAHGLSLYIETPDHRLLFDLGPDRTFLENAGKLGINLEKVDTVIISHGHYDHGGGLEEFLKLNSKARVYIQKMAFEPHYSTAQGKARNIGLKPELASHPQVVLLEGDFQIDRELELFTVTGQEKCHSQANDVLLDEKGRDAFAHEQNLLIHGENPVLIMGCGHKGVVNIMEKASRWNPKVCIGGFHLNIPATGKAVPPNVLEEIAGQLKKYDTKFYTCHCTGQEAYDYLAQRMEIQYLRCGEGLEI</sequence>
<protein>
    <submittedName>
        <fullName evidence="2">MBL fold metallo-hydrolase</fullName>
    </submittedName>
</protein>
<dbReference type="EMBL" id="DWWV01000163">
    <property type="protein sequence ID" value="HJC11542.1"/>
    <property type="molecule type" value="Genomic_DNA"/>
</dbReference>
<reference evidence="2" key="2">
    <citation type="submission" date="2021-04" db="EMBL/GenBank/DDBJ databases">
        <authorList>
            <person name="Gilroy R."/>
        </authorList>
    </citation>
    <scope>NUCLEOTIDE SEQUENCE</scope>
    <source>
        <strain evidence="2">ChiSxjej6B18-287</strain>
    </source>
</reference>
<reference evidence="2" key="1">
    <citation type="journal article" date="2021" name="PeerJ">
        <title>Extensive microbial diversity within the chicken gut microbiome revealed by metagenomics and culture.</title>
        <authorList>
            <person name="Gilroy R."/>
            <person name="Ravi A."/>
            <person name="Getino M."/>
            <person name="Pursley I."/>
            <person name="Horton D.L."/>
            <person name="Alikhan N.F."/>
            <person name="Baker D."/>
            <person name="Gharbi K."/>
            <person name="Hall N."/>
            <person name="Watson M."/>
            <person name="Adriaenssens E.M."/>
            <person name="Foster-Nyarko E."/>
            <person name="Jarju S."/>
            <person name="Secka A."/>
            <person name="Antonio M."/>
            <person name="Oren A."/>
            <person name="Chaudhuri R.R."/>
            <person name="La Ragione R."/>
            <person name="Hildebrand F."/>
            <person name="Pallen M.J."/>
        </authorList>
    </citation>
    <scope>NUCLEOTIDE SEQUENCE</scope>
    <source>
        <strain evidence="2">ChiSxjej6B18-287</strain>
    </source>
</reference>
<evidence type="ECO:0000259" key="1">
    <source>
        <dbReference type="SMART" id="SM00849"/>
    </source>
</evidence>
<name>A0A9D2N6X1_9FIRM</name>
<dbReference type="InterPro" id="IPR001279">
    <property type="entry name" value="Metallo-B-lactamas"/>
</dbReference>
<organism evidence="2 3">
    <name type="scientific">Candidatus Blautia merdigallinarum</name>
    <dbReference type="NCBI Taxonomy" id="2838495"/>
    <lineage>
        <taxon>Bacteria</taxon>
        <taxon>Bacillati</taxon>
        <taxon>Bacillota</taxon>
        <taxon>Clostridia</taxon>
        <taxon>Lachnospirales</taxon>
        <taxon>Lachnospiraceae</taxon>
        <taxon>Blautia</taxon>
    </lineage>
</organism>
<dbReference type="Pfam" id="PF00753">
    <property type="entry name" value="Lactamase_B"/>
    <property type="match status" value="1"/>
</dbReference>
<dbReference type="Gene3D" id="3.60.15.10">
    <property type="entry name" value="Ribonuclease Z/Hydroxyacylglutathione hydrolase-like"/>
    <property type="match status" value="1"/>
</dbReference>
<gene>
    <name evidence="2" type="ORF">H9935_12200</name>
</gene>
<dbReference type="PANTHER" id="PTHR13754">
    <property type="entry name" value="METALLO-BETA-LACTAMASE SUPERFAMILY PROTEIN"/>
    <property type="match status" value="1"/>
</dbReference>
<dbReference type="InterPro" id="IPR052926">
    <property type="entry name" value="Metallo-beta-lactamase_dom"/>
</dbReference>
<dbReference type="PANTHER" id="PTHR13754:SF13">
    <property type="entry name" value="METALLO-BETA-LACTAMASE SUPERFAMILY PROTEIN (AFU_ORTHOLOGUE AFUA_3G07630)"/>
    <property type="match status" value="1"/>
</dbReference>
<comment type="caution">
    <text evidence="2">The sequence shown here is derived from an EMBL/GenBank/DDBJ whole genome shotgun (WGS) entry which is preliminary data.</text>
</comment>
<dbReference type="InterPro" id="IPR036866">
    <property type="entry name" value="RibonucZ/Hydroxyglut_hydro"/>
</dbReference>
<proteinExistence type="predicted"/>
<feature type="domain" description="Metallo-beta-lactamase" evidence="1">
    <location>
        <begin position="19"/>
        <end position="202"/>
    </location>
</feature>
<dbReference type="SMART" id="SM00849">
    <property type="entry name" value="Lactamase_B"/>
    <property type="match status" value="1"/>
</dbReference>
<dbReference type="GO" id="GO:0016740">
    <property type="term" value="F:transferase activity"/>
    <property type="evidence" value="ECO:0007669"/>
    <property type="project" value="TreeGrafter"/>
</dbReference>
<accession>A0A9D2N6X1</accession>
<evidence type="ECO:0000313" key="2">
    <source>
        <dbReference type="EMBL" id="HJC11542.1"/>
    </source>
</evidence>
<dbReference type="InterPro" id="IPR041712">
    <property type="entry name" value="DHPS-like_MBL-fold"/>
</dbReference>
<dbReference type="CDD" id="cd07713">
    <property type="entry name" value="DHPS-like_MBL-fold"/>
    <property type="match status" value="1"/>
</dbReference>
<dbReference type="AlphaFoldDB" id="A0A9D2N6X1"/>
<evidence type="ECO:0000313" key="3">
    <source>
        <dbReference type="Proteomes" id="UP000823893"/>
    </source>
</evidence>
<dbReference type="SUPFAM" id="SSF56281">
    <property type="entry name" value="Metallo-hydrolase/oxidoreductase"/>
    <property type="match status" value="1"/>
</dbReference>